<dbReference type="CDD" id="cd16922">
    <property type="entry name" value="HATPase_EvgS-ArcB-TorS-like"/>
    <property type="match status" value="1"/>
</dbReference>
<evidence type="ECO:0000259" key="8">
    <source>
        <dbReference type="PROSITE" id="PS50110"/>
    </source>
</evidence>
<dbReference type="PROSITE" id="PS50110">
    <property type="entry name" value="RESPONSE_REGULATORY"/>
    <property type="match status" value="1"/>
</dbReference>
<evidence type="ECO:0000256" key="1">
    <source>
        <dbReference type="ARBA" id="ARBA00000085"/>
    </source>
</evidence>
<dbReference type="PANTHER" id="PTHR45339">
    <property type="entry name" value="HYBRID SIGNAL TRANSDUCTION HISTIDINE KINASE J"/>
    <property type="match status" value="1"/>
</dbReference>
<keyword evidence="4" id="KW-0902">Two-component regulatory system</keyword>
<dbReference type="Pfam" id="PF05228">
    <property type="entry name" value="CHASE4"/>
    <property type="match status" value="1"/>
</dbReference>
<evidence type="ECO:0000259" key="7">
    <source>
        <dbReference type="PROSITE" id="PS50109"/>
    </source>
</evidence>
<protein>
    <recommendedName>
        <fullName evidence="2">histidine kinase</fullName>
        <ecNumber evidence="2">2.7.13.3</ecNumber>
    </recommendedName>
</protein>
<dbReference type="Pfam" id="PF02518">
    <property type="entry name" value="HATPase_c"/>
    <property type="match status" value="1"/>
</dbReference>
<feature type="transmembrane region" description="Helical" evidence="6">
    <location>
        <begin position="250"/>
        <end position="268"/>
    </location>
</feature>
<dbReference type="SMART" id="SM00387">
    <property type="entry name" value="HATPase_c"/>
    <property type="match status" value="1"/>
</dbReference>
<dbReference type="Gene3D" id="3.30.565.10">
    <property type="entry name" value="Histidine kinase-like ATPase, C-terminal domain"/>
    <property type="match status" value="1"/>
</dbReference>
<feature type="modified residue" description="4-aspartylphosphate" evidence="5">
    <location>
        <position position="634"/>
    </location>
</feature>
<keyword evidence="3 5" id="KW-0597">Phosphoprotein</keyword>
<dbReference type="CDD" id="cd00082">
    <property type="entry name" value="HisKA"/>
    <property type="match status" value="1"/>
</dbReference>
<dbReference type="SMART" id="SM00448">
    <property type="entry name" value="REC"/>
    <property type="match status" value="1"/>
</dbReference>
<keyword evidence="6" id="KW-1133">Transmembrane helix</keyword>
<gene>
    <name evidence="9" type="ORF">C3L50_10690</name>
</gene>
<dbReference type="OrthoDB" id="9811889at2"/>
<dbReference type="SUPFAM" id="SSF52172">
    <property type="entry name" value="CheY-like"/>
    <property type="match status" value="1"/>
</dbReference>
<dbReference type="AlphaFoldDB" id="A0A2S5ABG2"/>
<dbReference type="Proteomes" id="UP000237310">
    <property type="component" value="Unassembled WGS sequence"/>
</dbReference>
<dbReference type="InterPro" id="IPR011006">
    <property type="entry name" value="CheY-like_superfamily"/>
</dbReference>
<dbReference type="InterPro" id="IPR003661">
    <property type="entry name" value="HisK_dim/P_dom"/>
</dbReference>
<name>A0A2S5ABG2_9FLAO</name>
<sequence>MKKFRDLNTYFKLLLLIISTSVLFFLLYVALYIYTNKQEHHVYKSTQEQYANEVSSIIQLNSKTLVSTLVDITFWDELVKFTKTKDKKWYDVFIASQFESYEADYLGVYGIDNQFITKTSNAKIKTIDFIPKEVLTRLYKSKMTRFYIKIPEGVVEVFGATIHPSDDPKKNKSKPSGYFFMVRLLDQNFCKNLDNISSSNVRLVALNNTTNIQKDVLESDVKLLDYKNTAIANIVFKRPFNLHYQNTKEILIILILVSLINVFIYLYFSRKWIYKPLKTITDVLETGNEMAIKDLQKEPGEFGYIGNLFEENSNQRKQLELSKEKAEESDKLKSSFLANLSHEIRTPMNAIVGFSDLLNEPNLSEDSKSEYLKIIKNCGINLVSIIEDLIEMSKIDSKQIVPNISSVDLDACIAELYETLKVTIPVDKDLELYFVKNESPIPPGNILTDVIKLKEVIVNLISNAIKYTEKGQIIFSYQINEKEKTIVFAVKDTGLGIDEENLKVIFDRFRRIEDEFSAQLSGLGLGLAISKAYVEMLGGKISVSSQIKQGSVFTFTIPLVYDETSPILNQNTSLKKVNKSNYETILVAEDDNINFLLMKKILQLKKYKVIRAANGHEAVDMCRENPDIHLVFMDIKMPVLNGFEAFKIINSFNPKLPVIAQTAYASVEDFDKIMKHGFKAYISKPLDKEKIYELIDSVFHNS</sequence>
<organism evidence="9 10">
    <name type="scientific">Flavobacterium alvei</name>
    <dbReference type="NCBI Taxonomy" id="2080416"/>
    <lineage>
        <taxon>Bacteria</taxon>
        <taxon>Pseudomonadati</taxon>
        <taxon>Bacteroidota</taxon>
        <taxon>Flavobacteriia</taxon>
        <taxon>Flavobacteriales</taxon>
        <taxon>Flavobacteriaceae</taxon>
        <taxon>Flavobacterium</taxon>
    </lineage>
</organism>
<dbReference type="InterPro" id="IPR036890">
    <property type="entry name" value="HATPase_C_sf"/>
</dbReference>
<dbReference type="SMART" id="SM00388">
    <property type="entry name" value="HisKA"/>
    <property type="match status" value="1"/>
</dbReference>
<accession>A0A2S5ABG2</accession>
<feature type="domain" description="Histidine kinase" evidence="7">
    <location>
        <begin position="339"/>
        <end position="561"/>
    </location>
</feature>
<dbReference type="InterPro" id="IPR005467">
    <property type="entry name" value="His_kinase_dom"/>
</dbReference>
<keyword evidence="6" id="KW-0812">Transmembrane</keyword>
<evidence type="ECO:0000256" key="2">
    <source>
        <dbReference type="ARBA" id="ARBA00012438"/>
    </source>
</evidence>
<evidence type="ECO:0000256" key="6">
    <source>
        <dbReference type="SAM" id="Phobius"/>
    </source>
</evidence>
<proteinExistence type="predicted"/>
<evidence type="ECO:0000256" key="5">
    <source>
        <dbReference type="PROSITE-ProRule" id="PRU00169"/>
    </source>
</evidence>
<dbReference type="InterPro" id="IPR007892">
    <property type="entry name" value="CHASE4"/>
</dbReference>
<evidence type="ECO:0000256" key="4">
    <source>
        <dbReference type="ARBA" id="ARBA00023012"/>
    </source>
</evidence>
<keyword evidence="10" id="KW-1185">Reference proteome</keyword>
<dbReference type="EC" id="2.7.13.3" evidence="2"/>
<dbReference type="InterPro" id="IPR036097">
    <property type="entry name" value="HisK_dim/P_sf"/>
</dbReference>
<dbReference type="InterPro" id="IPR004358">
    <property type="entry name" value="Sig_transdc_His_kin-like_C"/>
</dbReference>
<evidence type="ECO:0000313" key="10">
    <source>
        <dbReference type="Proteomes" id="UP000237310"/>
    </source>
</evidence>
<dbReference type="Gene3D" id="3.40.50.2300">
    <property type="match status" value="1"/>
</dbReference>
<comment type="caution">
    <text evidence="9">The sequence shown here is derived from an EMBL/GenBank/DDBJ whole genome shotgun (WGS) entry which is preliminary data.</text>
</comment>
<dbReference type="CDD" id="cd17546">
    <property type="entry name" value="REC_hyHK_CKI1_RcsC-like"/>
    <property type="match status" value="1"/>
</dbReference>
<dbReference type="PROSITE" id="PS50109">
    <property type="entry name" value="HIS_KIN"/>
    <property type="match status" value="1"/>
</dbReference>
<dbReference type="InterPro" id="IPR001789">
    <property type="entry name" value="Sig_transdc_resp-reg_receiver"/>
</dbReference>
<reference evidence="9 10" key="1">
    <citation type="submission" date="2018-01" db="EMBL/GenBank/DDBJ databases">
        <authorList>
            <person name="Gaut B.S."/>
            <person name="Morton B.R."/>
            <person name="Clegg M.T."/>
            <person name="Duvall M.R."/>
        </authorList>
    </citation>
    <scope>NUCLEOTIDE SEQUENCE [LARGE SCALE GENOMIC DNA]</scope>
    <source>
        <strain evidence="9 10">HR-AY</strain>
    </source>
</reference>
<feature type="domain" description="Response regulatory" evidence="8">
    <location>
        <begin position="584"/>
        <end position="699"/>
    </location>
</feature>
<comment type="catalytic activity">
    <reaction evidence="1">
        <text>ATP + protein L-histidine = ADP + protein N-phospho-L-histidine.</text>
        <dbReference type="EC" id="2.7.13.3"/>
    </reaction>
</comment>
<feature type="transmembrane region" description="Helical" evidence="6">
    <location>
        <begin position="12"/>
        <end position="34"/>
    </location>
</feature>
<evidence type="ECO:0000313" key="9">
    <source>
        <dbReference type="EMBL" id="POY39619.1"/>
    </source>
</evidence>
<dbReference type="SUPFAM" id="SSF47384">
    <property type="entry name" value="Homodimeric domain of signal transducing histidine kinase"/>
    <property type="match status" value="1"/>
</dbReference>
<dbReference type="RefSeq" id="WP_103806158.1">
    <property type="nucleotide sequence ID" value="NZ_PQVG01000005.1"/>
</dbReference>
<keyword evidence="6" id="KW-0472">Membrane</keyword>
<dbReference type="EMBL" id="PQVG01000005">
    <property type="protein sequence ID" value="POY39619.1"/>
    <property type="molecule type" value="Genomic_DNA"/>
</dbReference>
<dbReference type="InterPro" id="IPR003594">
    <property type="entry name" value="HATPase_dom"/>
</dbReference>
<dbReference type="PANTHER" id="PTHR45339:SF1">
    <property type="entry name" value="HYBRID SIGNAL TRANSDUCTION HISTIDINE KINASE J"/>
    <property type="match status" value="1"/>
</dbReference>
<dbReference type="GO" id="GO:0000155">
    <property type="term" value="F:phosphorelay sensor kinase activity"/>
    <property type="evidence" value="ECO:0007669"/>
    <property type="project" value="InterPro"/>
</dbReference>
<dbReference type="PRINTS" id="PR00344">
    <property type="entry name" value="BCTRLSENSOR"/>
</dbReference>
<dbReference type="SUPFAM" id="SSF55874">
    <property type="entry name" value="ATPase domain of HSP90 chaperone/DNA topoisomerase II/histidine kinase"/>
    <property type="match status" value="1"/>
</dbReference>
<dbReference type="Pfam" id="PF00512">
    <property type="entry name" value="HisKA"/>
    <property type="match status" value="1"/>
</dbReference>
<dbReference type="Pfam" id="PF00072">
    <property type="entry name" value="Response_reg"/>
    <property type="match status" value="1"/>
</dbReference>
<evidence type="ECO:0000256" key="3">
    <source>
        <dbReference type="ARBA" id="ARBA00022553"/>
    </source>
</evidence>
<dbReference type="Gene3D" id="1.10.287.130">
    <property type="match status" value="1"/>
</dbReference>